<proteinExistence type="predicted"/>
<sequence>MTCIECTVDAERQLRGASMPITKNEFGHLYTSADWNSHEHIELRPRTRVLLTGYSSGEGVNLYLLVWAWLEYQGQLRAGWLWSGRIDPDTSVPVVNLREKYPRGDGRSKDTYKLYYTQRSRPYKNLLIEKLEAIQQLLADAVFVGFALDALETRTHALVQQGDKPTTALDKALAEKEQQWSQKERMTLRTTPKPKKPGSRHPGELTIIGSDGPLPFQRQFLKTTVKAAAPFRDIGAPVGHGEYAHRLQWYVIAFYFLPSWTPEGIRYAHHAMGRIRFLQRLDVPKRQDDPYRSLWDYVVDVRLSEAEEVGVTEEVFAASPVRLTSRILGYDFISQRLTLGSMALRYKTIAQAVANKRRKRALEDKQRRSPLGKSEEAELDDSTGYVAREAWLKQHFKELF</sequence>
<dbReference type="RefSeq" id="WP_143096928.1">
    <property type="nucleotide sequence ID" value="NZ_BJXR01000012.1"/>
</dbReference>
<reference evidence="4 5" key="1">
    <citation type="submission" date="2016-10" db="EMBL/GenBank/DDBJ databases">
        <authorList>
            <person name="Varghese N."/>
            <person name="Submissions S."/>
        </authorList>
    </citation>
    <scope>NUCLEOTIDE SEQUENCE [LARGE SCALE GENOMIC DNA]</scope>
    <source>
        <strain evidence="4 5">DSM 16525</strain>
    </source>
</reference>
<dbReference type="Proteomes" id="UP000321514">
    <property type="component" value="Unassembled WGS sequence"/>
</dbReference>
<accession>A0A511SW59</accession>
<dbReference type="Pfam" id="PF18686">
    <property type="entry name" value="DUF5636"/>
    <property type="match status" value="1"/>
</dbReference>
<evidence type="ECO:0000313" key="4">
    <source>
        <dbReference type="EMBL" id="SES95081.1"/>
    </source>
</evidence>
<comment type="caution">
    <text evidence="3">The sequence shown here is derived from an EMBL/GenBank/DDBJ whole genome shotgun (WGS) entry which is preliminary data.</text>
</comment>
<feature type="region of interest" description="Disordered" evidence="1">
    <location>
        <begin position="180"/>
        <end position="202"/>
    </location>
</feature>
<dbReference type="Proteomes" id="UP000183760">
    <property type="component" value="Unassembled WGS sequence"/>
</dbReference>
<keyword evidence="5" id="KW-1185">Reference proteome</keyword>
<evidence type="ECO:0000256" key="1">
    <source>
        <dbReference type="SAM" id="MobiDB-lite"/>
    </source>
</evidence>
<evidence type="ECO:0000313" key="3">
    <source>
        <dbReference type="EMBL" id="GEN05787.1"/>
    </source>
</evidence>
<organism evidence="3 6">
    <name type="scientific">Myxococcus fulvus</name>
    <dbReference type="NCBI Taxonomy" id="33"/>
    <lineage>
        <taxon>Bacteria</taxon>
        <taxon>Pseudomonadati</taxon>
        <taxon>Myxococcota</taxon>
        <taxon>Myxococcia</taxon>
        <taxon>Myxococcales</taxon>
        <taxon>Cystobacterineae</taxon>
        <taxon>Myxococcaceae</taxon>
        <taxon>Myxococcus</taxon>
    </lineage>
</organism>
<protein>
    <recommendedName>
        <fullName evidence="2">DUF5636 domain-containing protein</fullName>
    </recommendedName>
</protein>
<evidence type="ECO:0000313" key="6">
    <source>
        <dbReference type="Proteomes" id="UP000321514"/>
    </source>
</evidence>
<dbReference type="AlphaFoldDB" id="A0A511SW59"/>
<evidence type="ECO:0000313" key="5">
    <source>
        <dbReference type="Proteomes" id="UP000183760"/>
    </source>
</evidence>
<gene>
    <name evidence="3" type="ORF">MFU01_08240</name>
    <name evidence="4" type="ORF">SAMN05443572_101665</name>
</gene>
<dbReference type="EMBL" id="BJXR01000012">
    <property type="protein sequence ID" value="GEN05787.1"/>
    <property type="molecule type" value="Genomic_DNA"/>
</dbReference>
<name>A0A511SW59_MYXFU</name>
<dbReference type="EMBL" id="FOIB01000001">
    <property type="protein sequence ID" value="SES95081.1"/>
    <property type="molecule type" value="Genomic_DNA"/>
</dbReference>
<feature type="domain" description="DUF5636" evidence="2">
    <location>
        <begin position="132"/>
        <end position="253"/>
    </location>
</feature>
<reference evidence="3 6" key="2">
    <citation type="submission" date="2019-07" db="EMBL/GenBank/DDBJ databases">
        <title>Whole genome shotgun sequence of Myxococcus fulvus NBRC 100333.</title>
        <authorList>
            <person name="Hosoyama A."/>
            <person name="Uohara A."/>
            <person name="Ohji S."/>
            <person name="Ichikawa N."/>
        </authorList>
    </citation>
    <scope>NUCLEOTIDE SEQUENCE [LARGE SCALE GENOMIC DNA]</scope>
    <source>
        <strain evidence="3 6">NBRC 100333</strain>
    </source>
</reference>
<dbReference type="InterPro" id="IPR040708">
    <property type="entry name" value="DUF5636"/>
</dbReference>
<evidence type="ECO:0000259" key="2">
    <source>
        <dbReference type="Pfam" id="PF18686"/>
    </source>
</evidence>